<dbReference type="HAMAP" id="MF_00165">
    <property type="entry name" value="Thymidylate_kinase"/>
    <property type="match status" value="1"/>
</dbReference>
<dbReference type="InterPro" id="IPR027417">
    <property type="entry name" value="P-loop_NTPase"/>
</dbReference>
<comment type="similarity">
    <text evidence="1 10">Belongs to the thymidylate kinase family.</text>
</comment>
<evidence type="ECO:0000256" key="10">
    <source>
        <dbReference type="HAMAP-Rule" id="MF_00165"/>
    </source>
</evidence>
<dbReference type="Pfam" id="PF02223">
    <property type="entry name" value="Thymidylate_kin"/>
    <property type="match status" value="1"/>
</dbReference>
<feature type="domain" description="Thymidylate kinase-like" evidence="12">
    <location>
        <begin position="28"/>
        <end position="209"/>
    </location>
</feature>
<evidence type="ECO:0000256" key="1">
    <source>
        <dbReference type="ARBA" id="ARBA00009776"/>
    </source>
</evidence>
<proteinExistence type="inferred from homology"/>
<keyword evidence="7 10" id="KW-0418">Kinase</keyword>
<dbReference type="Proteomes" id="UP001250181">
    <property type="component" value="Unassembled WGS sequence"/>
</dbReference>
<comment type="function">
    <text evidence="10">Phosphorylation of dTMP to form dTDP in both de novo and salvage pathways of dTTP synthesis.</text>
</comment>
<evidence type="ECO:0000256" key="11">
    <source>
        <dbReference type="SAM" id="MobiDB-lite"/>
    </source>
</evidence>
<comment type="catalytic activity">
    <reaction evidence="9 10">
        <text>dTMP + ATP = dTDP + ADP</text>
        <dbReference type="Rhea" id="RHEA:13517"/>
        <dbReference type="ChEBI" id="CHEBI:30616"/>
        <dbReference type="ChEBI" id="CHEBI:58369"/>
        <dbReference type="ChEBI" id="CHEBI:63528"/>
        <dbReference type="ChEBI" id="CHEBI:456216"/>
        <dbReference type="EC" id="2.7.4.9"/>
    </reaction>
</comment>
<evidence type="ECO:0000256" key="5">
    <source>
        <dbReference type="ARBA" id="ARBA00022727"/>
    </source>
</evidence>
<feature type="compositionally biased region" description="Basic and acidic residues" evidence="11">
    <location>
        <begin position="257"/>
        <end position="266"/>
    </location>
</feature>
<feature type="compositionally biased region" description="Low complexity" evidence="11">
    <location>
        <begin position="244"/>
        <end position="256"/>
    </location>
</feature>
<accession>A0ABU3QFB3</accession>
<sequence>MPGGPAPDPRPAPGRCLVTGDRGLLVAVEGPGGVGKSTVTALVAHLLRAEGVPVLATREPTDTTLGNLARHGTDDYQGEAMACLIAADRFKHGEEIQPALERGDVVVCDRYIASSLALQCMDGVDREFVWLLNERVLQPDLTVVVSGDPVVIEARLTARGAHSRYERAEGSSRVECAYFAEAAKFLRGKGQRVLDVDATQTPAEEVARAIVSTVTRLRKDQPHHAGRAHVQPQQPVPGARGETAPVPGAAAGAGARPHGDGAQRGV</sequence>
<dbReference type="GO" id="GO:0004798">
    <property type="term" value="F:dTMP kinase activity"/>
    <property type="evidence" value="ECO:0007669"/>
    <property type="project" value="UniProtKB-EC"/>
</dbReference>
<comment type="caution">
    <text evidence="10">Lacks conserved residue(s) required for the propagation of feature annotation.</text>
</comment>
<organism evidence="13 14">
    <name type="scientific">Streptomyces tamarix</name>
    <dbReference type="NCBI Taxonomy" id="3078565"/>
    <lineage>
        <taxon>Bacteria</taxon>
        <taxon>Bacillati</taxon>
        <taxon>Actinomycetota</taxon>
        <taxon>Actinomycetes</taxon>
        <taxon>Kitasatosporales</taxon>
        <taxon>Streptomycetaceae</taxon>
        <taxon>Streptomyces</taxon>
    </lineage>
</organism>
<keyword evidence="14" id="KW-1185">Reference proteome</keyword>
<name>A0ABU3QFB3_9ACTN</name>
<gene>
    <name evidence="10 13" type="primary">tmk</name>
    <name evidence="13" type="ORF">RND61_05175</name>
</gene>
<evidence type="ECO:0000256" key="6">
    <source>
        <dbReference type="ARBA" id="ARBA00022741"/>
    </source>
</evidence>
<feature type="region of interest" description="Disordered" evidence="11">
    <location>
        <begin position="218"/>
        <end position="266"/>
    </location>
</feature>
<reference evidence="13 14" key="1">
    <citation type="submission" date="2023-09" db="EMBL/GenBank/DDBJ databases">
        <title>Streptomyces sp. nov.: A antagonism against Alternaria gaisen Producing Streptochlin, Isolated from Tamarix root soil.</title>
        <authorList>
            <person name="Chen Y."/>
        </authorList>
    </citation>
    <scope>NUCLEOTIDE SEQUENCE [LARGE SCALE GENOMIC DNA]</scope>
    <source>
        <strain evidence="13 14">TRM76323</strain>
    </source>
</reference>
<keyword evidence="4 10" id="KW-0808">Transferase</keyword>
<dbReference type="InterPro" id="IPR039430">
    <property type="entry name" value="Thymidylate_kin-like_dom"/>
</dbReference>
<keyword evidence="6 10" id="KW-0547">Nucleotide-binding</keyword>
<dbReference type="NCBIfam" id="TIGR00041">
    <property type="entry name" value="DTMP_kinase"/>
    <property type="match status" value="1"/>
</dbReference>
<dbReference type="PANTHER" id="PTHR10344:SF4">
    <property type="entry name" value="UMP-CMP KINASE 2, MITOCHONDRIAL"/>
    <property type="match status" value="1"/>
</dbReference>
<dbReference type="PANTHER" id="PTHR10344">
    <property type="entry name" value="THYMIDYLATE KINASE"/>
    <property type="match status" value="1"/>
</dbReference>
<evidence type="ECO:0000259" key="12">
    <source>
        <dbReference type="Pfam" id="PF02223"/>
    </source>
</evidence>
<dbReference type="InterPro" id="IPR018094">
    <property type="entry name" value="Thymidylate_kinase"/>
</dbReference>
<comment type="caution">
    <text evidence="13">The sequence shown here is derived from an EMBL/GenBank/DDBJ whole genome shotgun (WGS) entry which is preliminary data.</text>
</comment>
<evidence type="ECO:0000256" key="2">
    <source>
        <dbReference type="ARBA" id="ARBA00012980"/>
    </source>
</evidence>
<protein>
    <recommendedName>
        <fullName evidence="3 10">Thymidylate kinase</fullName>
        <ecNumber evidence="2 10">2.7.4.9</ecNumber>
    </recommendedName>
    <alternativeName>
        <fullName evidence="10">dTMP kinase</fullName>
    </alternativeName>
</protein>
<evidence type="ECO:0000256" key="3">
    <source>
        <dbReference type="ARBA" id="ARBA00017144"/>
    </source>
</evidence>
<keyword evidence="8 10" id="KW-0067">ATP-binding</keyword>
<evidence type="ECO:0000313" key="13">
    <source>
        <dbReference type="EMBL" id="MDT9681466.1"/>
    </source>
</evidence>
<keyword evidence="5 10" id="KW-0545">Nucleotide biosynthesis</keyword>
<dbReference type="CDD" id="cd01672">
    <property type="entry name" value="TMPK"/>
    <property type="match status" value="1"/>
</dbReference>
<evidence type="ECO:0000256" key="7">
    <source>
        <dbReference type="ARBA" id="ARBA00022777"/>
    </source>
</evidence>
<evidence type="ECO:0000256" key="8">
    <source>
        <dbReference type="ARBA" id="ARBA00022840"/>
    </source>
</evidence>
<dbReference type="EMBL" id="JAWCTQ010000004">
    <property type="protein sequence ID" value="MDT9681466.1"/>
    <property type="molecule type" value="Genomic_DNA"/>
</dbReference>
<evidence type="ECO:0000256" key="4">
    <source>
        <dbReference type="ARBA" id="ARBA00022679"/>
    </source>
</evidence>
<dbReference type="SUPFAM" id="SSF52540">
    <property type="entry name" value="P-loop containing nucleoside triphosphate hydrolases"/>
    <property type="match status" value="1"/>
</dbReference>
<dbReference type="EC" id="2.7.4.9" evidence="2 10"/>
<dbReference type="Gene3D" id="3.40.50.300">
    <property type="entry name" value="P-loop containing nucleotide triphosphate hydrolases"/>
    <property type="match status" value="1"/>
</dbReference>
<evidence type="ECO:0000256" key="9">
    <source>
        <dbReference type="ARBA" id="ARBA00048743"/>
    </source>
</evidence>
<evidence type="ECO:0000313" key="14">
    <source>
        <dbReference type="Proteomes" id="UP001250181"/>
    </source>
</evidence>